<protein>
    <submittedName>
        <fullName evidence="2">Uncharacterized protein</fullName>
    </submittedName>
</protein>
<dbReference type="Proteomes" id="UP000242752">
    <property type="component" value="Unassembled WGS sequence"/>
</dbReference>
<name>A0A2K3YTX0_9STAP</name>
<sequence length="308" mass="35251">MRLKYIKWLYLLTILSSSLFYAFCTTKIIADTQLSPFTVILLSTLIELFIYVDLNYLKKLTQLSTRYVSMIGIGVFFLAQLLFILELNVYVILLLTYVACSLLFNMYLLCLENQIIGLDGNTRNGLISITLLRNLSKIIGFGLGACFQAISIWHYTFILLFTFLILSNVNIKNSECHLAPFLPFKNLNGKALIGLLLCLGSVSVFTIPTLIQDLDERNLTAYSTLPFVLPGMVSVLYLRYFKHTHFNNNVFLKSMTYVGLIVLYLVFRYYDVLIFTRMIIIAVIITLSIAITIDVRTQFIRRNTQVAL</sequence>
<keyword evidence="1" id="KW-0472">Membrane</keyword>
<keyword evidence="3" id="KW-1185">Reference proteome</keyword>
<dbReference type="RefSeq" id="WP_103357462.1">
    <property type="nucleotide sequence ID" value="NZ_CP113107.1"/>
</dbReference>
<dbReference type="EMBL" id="PPRF01000017">
    <property type="protein sequence ID" value="PNZ29056.1"/>
    <property type="molecule type" value="Genomic_DNA"/>
</dbReference>
<evidence type="ECO:0000256" key="1">
    <source>
        <dbReference type="SAM" id="Phobius"/>
    </source>
</evidence>
<feature type="transmembrane region" description="Helical" evidence="1">
    <location>
        <begin position="191"/>
        <end position="207"/>
    </location>
</feature>
<feature type="transmembrane region" description="Helical" evidence="1">
    <location>
        <begin position="219"/>
        <end position="238"/>
    </location>
</feature>
<reference evidence="2 3" key="1">
    <citation type="submission" date="2017-08" db="EMBL/GenBank/DDBJ databases">
        <title>Draft genome sequences of 64 type strains of genus Staph aureus.</title>
        <authorList>
            <person name="Cole K."/>
            <person name="Golubchik T."/>
            <person name="Russell J."/>
            <person name="Foster D."/>
            <person name="Llewelyn M."/>
            <person name="Wilson D."/>
            <person name="Crook D."/>
            <person name="Paul J."/>
        </authorList>
    </citation>
    <scope>NUCLEOTIDE SEQUENCE [LARGE SCALE GENOMIC DNA]</scope>
    <source>
        <strain evidence="2 3">DSM 21968</strain>
    </source>
</reference>
<feature type="transmembrane region" description="Helical" evidence="1">
    <location>
        <begin position="156"/>
        <end position="171"/>
    </location>
</feature>
<proteinExistence type="predicted"/>
<feature type="transmembrane region" description="Helical" evidence="1">
    <location>
        <begin position="34"/>
        <end position="54"/>
    </location>
</feature>
<feature type="transmembrane region" description="Helical" evidence="1">
    <location>
        <begin position="131"/>
        <end position="150"/>
    </location>
</feature>
<feature type="transmembrane region" description="Helical" evidence="1">
    <location>
        <begin position="90"/>
        <end position="110"/>
    </location>
</feature>
<keyword evidence="1" id="KW-0812">Transmembrane</keyword>
<comment type="caution">
    <text evidence="2">The sequence shown here is derived from an EMBL/GenBank/DDBJ whole genome shotgun (WGS) entry which is preliminary data.</text>
</comment>
<organism evidence="2 3">
    <name type="scientific">Staphylococcus rostri</name>
    <dbReference type="NCBI Taxonomy" id="522262"/>
    <lineage>
        <taxon>Bacteria</taxon>
        <taxon>Bacillati</taxon>
        <taxon>Bacillota</taxon>
        <taxon>Bacilli</taxon>
        <taxon>Bacillales</taxon>
        <taxon>Staphylococcaceae</taxon>
        <taxon>Staphylococcus</taxon>
    </lineage>
</organism>
<keyword evidence="1" id="KW-1133">Transmembrane helix</keyword>
<evidence type="ECO:0000313" key="3">
    <source>
        <dbReference type="Proteomes" id="UP000242752"/>
    </source>
</evidence>
<feature type="transmembrane region" description="Helical" evidence="1">
    <location>
        <begin position="250"/>
        <end position="267"/>
    </location>
</feature>
<evidence type="ECO:0000313" key="2">
    <source>
        <dbReference type="EMBL" id="PNZ29056.1"/>
    </source>
</evidence>
<feature type="transmembrane region" description="Helical" evidence="1">
    <location>
        <begin position="273"/>
        <end position="293"/>
    </location>
</feature>
<feature type="transmembrane region" description="Helical" evidence="1">
    <location>
        <begin position="66"/>
        <end position="84"/>
    </location>
</feature>
<gene>
    <name evidence="2" type="ORF">CD122_02690</name>
</gene>
<accession>A0A2K3YTX0</accession>
<dbReference type="AlphaFoldDB" id="A0A2K3YTX0"/>